<organism evidence="1 2">
    <name type="scientific">Melastoma candidum</name>
    <dbReference type="NCBI Taxonomy" id="119954"/>
    <lineage>
        <taxon>Eukaryota</taxon>
        <taxon>Viridiplantae</taxon>
        <taxon>Streptophyta</taxon>
        <taxon>Embryophyta</taxon>
        <taxon>Tracheophyta</taxon>
        <taxon>Spermatophyta</taxon>
        <taxon>Magnoliopsida</taxon>
        <taxon>eudicotyledons</taxon>
        <taxon>Gunneridae</taxon>
        <taxon>Pentapetalae</taxon>
        <taxon>rosids</taxon>
        <taxon>malvids</taxon>
        <taxon>Myrtales</taxon>
        <taxon>Melastomataceae</taxon>
        <taxon>Melastomatoideae</taxon>
        <taxon>Melastomateae</taxon>
        <taxon>Melastoma</taxon>
    </lineage>
</organism>
<keyword evidence="2" id="KW-1185">Reference proteome</keyword>
<accession>A0ACB9LP31</accession>
<reference evidence="2" key="1">
    <citation type="journal article" date="2023" name="Front. Plant Sci.">
        <title>Chromosomal-level genome assembly of Melastoma candidum provides insights into trichome evolution.</title>
        <authorList>
            <person name="Zhong Y."/>
            <person name="Wu W."/>
            <person name="Sun C."/>
            <person name="Zou P."/>
            <person name="Liu Y."/>
            <person name="Dai S."/>
            <person name="Zhou R."/>
        </authorList>
    </citation>
    <scope>NUCLEOTIDE SEQUENCE [LARGE SCALE GENOMIC DNA]</scope>
</reference>
<comment type="caution">
    <text evidence="1">The sequence shown here is derived from an EMBL/GenBank/DDBJ whole genome shotgun (WGS) entry which is preliminary data.</text>
</comment>
<gene>
    <name evidence="1" type="ORF">MLD38_037277</name>
</gene>
<evidence type="ECO:0000313" key="1">
    <source>
        <dbReference type="EMBL" id="KAI4312470.1"/>
    </source>
</evidence>
<protein>
    <submittedName>
        <fullName evidence="1">Uncharacterized protein</fullName>
    </submittedName>
</protein>
<proteinExistence type="predicted"/>
<dbReference type="EMBL" id="CM042890">
    <property type="protein sequence ID" value="KAI4312470.1"/>
    <property type="molecule type" value="Genomic_DNA"/>
</dbReference>
<dbReference type="Proteomes" id="UP001057402">
    <property type="component" value="Chromosome 11"/>
</dbReference>
<name>A0ACB9LP31_9MYRT</name>
<sequence>MPLQGFSFLAADKTVATKRKVGTVEEADLKGKRVFVRVDLNVPLDNSLNITDDTWIKAAVPTIKYLISDGSIVILSSHLCRPKSVTLKYSLKPHVPRLSQLLGVDVSLIPAHDPLSLQVEKLVVEALEEGVQLLENVRFYKEEDKNDPKFTKKLASLADVYVNYAFGTARRALASTGVVAKYLKPSVLALIYELEFLFYWLWIYNWPN</sequence>
<evidence type="ECO:0000313" key="2">
    <source>
        <dbReference type="Proteomes" id="UP001057402"/>
    </source>
</evidence>